<evidence type="ECO:0000313" key="2">
    <source>
        <dbReference type="Proteomes" id="UP001519287"/>
    </source>
</evidence>
<accession>A0ABS4ITE2</accession>
<gene>
    <name evidence="1" type="ORF">J2Z66_002436</name>
</gene>
<sequence length="60" mass="6395">MQVNSFVLVLPEVSKTTGQEVSTNYNPATGALSDSFAPGEGRLYALDASFESNNSEAIRI</sequence>
<proteinExistence type="predicted"/>
<organism evidence="1 2">
    <name type="scientific">Paenibacillus eucommiae</name>
    <dbReference type="NCBI Taxonomy" id="1355755"/>
    <lineage>
        <taxon>Bacteria</taxon>
        <taxon>Bacillati</taxon>
        <taxon>Bacillota</taxon>
        <taxon>Bacilli</taxon>
        <taxon>Bacillales</taxon>
        <taxon>Paenibacillaceae</taxon>
        <taxon>Paenibacillus</taxon>
    </lineage>
</organism>
<protein>
    <submittedName>
        <fullName evidence="1">Uncharacterized protein</fullName>
    </submittedName>
</protein>
<dbReference type="Proteomes" id="UP001519287">
    <property type="component" value="Unassembled WGS sequence"/>
</dbReference>
<reference evidence="1 2" key="1">
    <citation type="submission" date="2021-03" db="EMBL/GenBank/DDBJ databases">
        <title>Genomic Encyclopedia of Type Strains, Phase IV (KMG-IV): sequencing the most valuable type-strain genomes for metagenomic binning, comparative biology and taxonomic classification.</title>
        <authorList>
            <person name="Goeker M."/>
        </authorList>
    </citation>
    <scope>NUCLEOTIDE SEQUENCE [LARGE SCALE GENOMIC DNA]</scope>
    <source>
        <strain evidence="1 2">DSM 26048</strain>
    </source>
</reference>
<evidence type="ECO:0000313" key="1">
    <source>
        <dbReference type="EMBL" id="MBP1990830.1"/>
    </source>
</evidence>
<keyword evidence="2" id="KW-1185">Reference proteome</keyword>
<dbReference type="RefSeq" id="WP_209971582.1">
    <property type="nucleotide sequence ID" value="NZ_JAGGLB010000006.1"/>
</dbReference>
<dbReference type="EMBL" id="JAGGLB010000006">
    <property type="protein sequence ID" value="MBP1990830.1"/>
    <property type="molecule type" value="Genomic_DNA"/>
</dbReference>
<name>A0ABS4ITE2_9BACL</name>
<comment type="caution">
    <text evidence="1">The sequence shown here is derived from an EMBL/GenBank/DDBJ whole genome shotgun (WGS) entry which is preliminary data.</text>
</comment>